<dbReference type="AlphaFoldDB" id="A0A0L6U8Y7"/>
<dbReference type="PANTHER" id="PTHR33266:SF1">
    <property type="entry name" value="F-BOX DOMAIN-CONTAINING PROTEIN"/>
    <property type="match status" value="1"/>
</dbReference>
<keyword evidence="2" id="KW-1185">Reference proteome</keyword>
<dbReference type="EMBL" id="LAVV01014188">
    <property type="protein sequence ID" value="KNZ44966.1"/>
    <property type="molecule type" value="Genomic_DNA"/>
</dbReference>
<feature type="non-terminal residue" evidence="1">
    <location>
        <position position="105"/>
    </location>
</feature>
<name>A0A0L6U8Y7_9BASI</name>
<organism evidence="1 2">
    <name type="scientific">Puccinia sorghi</name>
    <dbReference type="NCBI Taxonomy" id="27349"/>
    <lineage>
        <taxon>Eukaryota</taxon>
        <taxon>Fungi</taxon>
        <taxon>Dikarya</taxon>
        <taxon>Basidiomycota</taxon>
        <taxon>Pucciniomycotina</taxon>
        <taxon>Pucciniomycetes</taxon>
        <taxon>Pucciniales</taxon>
        <taxon>Pucciniaceae</taxon>
        <taxon>Puccinia</taxon>
    </lineage>
</organism>
<sequence>MPRGSYSRISSRLLDILAKLNGSPNSAGDRKLGDPEIKTKIFQKGFHAKYQRHDLIWNPSKHKAPYTSIISLTMTGKTRLLMELAKYVPVVYICLRPPQSTGQPP</sequence>
<evidence type="ECO:0000313" key="2">
    <source>
        <dbReference type="Proteomes" id="UP000037035"/>
    </source>
</evidence>
<comment type="caution">
    <text evidence="1">The sequence shown here is derived from an EMBL/GenBank/DDBJ whole genome shotgun (WGS) entry which is preliminary data.</text>
</comment>
<accession>A0A0L6U8Y7</accession>
<evidence type="ECO:0000313" key="1">
    <source>
        <dbReference type="EMBL" id="KNZ44966.1"/>
    </source>
</evidence>
<dbReference type="VEuPathDB" id="FungiDB:VP01_8625g1"/>
<gene>
    <name evidence="1" type="ORF">VP01_8625g1</name>
</gene>
<dbReference type="PANTHER" id="PTHR33266">
    <property type="entry name" value="CHROMOSOME 15, WHOLE GENOME SHOTGUN SEQUENCE"/>
    <property type="match status" value="1"/>
</dbReference>
<dbReference type="STRING" id="27349.A0A0L6U8Y7"/>
<reference evidence="1 2" key="1">
    <citation type="submission" date="2015-08" db="EMBL/GenBank/DDBJ databases">
        <title>Next Generation Sequencing and Analysis of the Genome of Puccinia sorghi L Schw, the Causal Agent of Maize Common Rust.</title>
        <authorList>
            <person name="Rochi L."/>
            <person name="Burguener G."/>
            <person name="Darino M."/>
            <person name="Turjanski A."/>
            <person name="Kreff E."/>
            <person name="Dieguez M.J."/>
            <person name="Sacco F."/>
        </authorList>
    </citation>
    <scope>NUCLEOTIDE SEQUENCE [LARGE SCALE GENOMIC DNA]</scope>
    <source>
        <strain evidence="1 2">RO10H11247</strain>
    </source>
</reference>
<dbReference type="Proteomes" id="UP000037035">
    <property type="component" value="Unassembled WGS sequence"/>
</dbReference>
<protein>
    <submittedName>
        <fullName evidence="1">Uncharacterized protein</fullName>
    </submittedName>
</protein>
<proteinExistence type="predicted"/>
<dbReference type="OrthoDB" id="2551959at2759"/>